<accession>A0AAD0VSK2</accession>
<dbReference type="AlphaFoldDB" id="A0AAD0VSK2"/>
<evidence type="ECO:0000313" key="1">
    <source>
        <dbReference type="EMBL" id="AXM95112.1"/>
    </source>
</evidence>
<reference evidence="1 2" key="1">
    <citation type="submission" date="2018-07" db="EMBL/GenBank/DDBJ databases">
        <title>Complete genome sequence of a Pseudomonas plecoglossicida strain pathogenic to the marine fish, Larimichthys crocea.</title>
        <authorList>
            <person name="Tao Z."/>
        </authorList>
    </citation>
    <scope>NUCLEOTIDE SEQUENCE [LARGE SCALE GENOMIC DNA]</scope>
    <source>
        <strain evidence="1 2">XSDHY-P</strain>
    </source>
</reference>
<gene>
    <name evidence="1" type="ORF">DVB73_04470</name>
</gene>
<dbReference type="GeneID" id="49612667"/>
<evidence type="ECO:0000313" key="2">
    <source>
        <dbReference type="Proteomes" id="UP000256503"/>
    </source>
</evidence>
<dbReference type="RefSeq" id="WP_016392025.1">
    <property type="nucleotide sequence ID" value="NZ_BSOM01000033.1"/>
</dbReference>
<proteinExistence type="predicted"/>
<dbReference type="EMBL" id="CP031146">
    <property type="protein sequence ID" value="AXM95112.1"/>
    <property type="molecule type" value="Genomic_DNA"/>
</dbReference>
<protein>
    <submittedName>
        <fullName evidence="1">Uncharacterized protein</fullName>
    </submittedName>
</protein>
<sequence length="105" mass="11981">MTQHHFQLAYTIKPRSDDDEGAAAQARLHLREIGWDPLPQIETTLLGEVHLYHSTIHDRIDEAQRQIRGRIHEELKGLKALTRVKFYGSLMVDGLGPAIRFSILA</sequence>
<name>A0AAD0VSK2_PSEDL</name>
<organism evidence="1 2">
    <name type="scientific">Pseudomonas plecoglossicida</name>
    <dbReference type="NCBI Taxonomy" id="70775"/>
    <lineage>
        <taxon>Bacteria</taxon>
        <taxon>Pseudomonadati</taxon>
        <taxon>Pseudomonadota</taxon>
        <taxon>Gammaproteobacteria</taxon>
        <taxon>Pseudomonadales</taxon>
        <taxon>Pseudomonadaceae</taxon>
        <taxon>Pseudomonas</taxon>
    </lineage>
</organism>
<dbReference type="Proteomes" id="UP000256503">
    <property type="component" value="Chromosome"/>
</dbReference>